<feature type="domain" description="Transposase IS110-like N-terminal" evidence="2">
    <location>
        <begin position="7"/>
        <end position="146"/>
    </location>
</feature>
<sequence>MKKIIMGMDVSEQRIDVCVLSGDDILLEQGISNTISPIESFLQRFFKKHSFSVEDVLVCAEYTGTYTCPLCLSCREVEVDLWLENPYPIKHSSDLHHGKNDRLDAKKIARYACRFEDKACLFVMSEQAAITLRALISERELYMESMNNYLTLLTDEKEFMNPKNCRDKNERLKRLLERHNEAIKQVESHIQRIIDRDETLSRRHQLLCSIDEVGEQTESKDVCGDTK</sequence>
<evidence type="ECO:0000313" key="3">
    <source>
        <dbReference type="EMBL" id="KAA6312933.1"/>
    </source>
</evidence>
<dbReference type="Pfam" id="PF01548">
    <property type="entry name" value="DEDD_Tnp_IS110"/>
    <property type="match status" value="1"/>
</dbReference>
<dbReference type="GO" id="GO:0003677">
    <property type="term" value="F:DNA binding"/>
    <property type="evidence" value="ECO:0007669"/>
    <property type="project" value="InterPro"/>
</dbReference>
<dbReference type="GO" id="GO:0004803">
    <property type="term" value="F:transposase activity"/>
    <property type="evidence" value="ECO:0007669"/>
    <property type="project" value="InterPro"/>
</dbReference>
<dbReference type="PANTHER" id="PTHR33055:SF3">
    <property type="entry name" value="PUTATIVE TRANSPOSASE FOR IS117-RELATED"/>
    <property type="match status" value="1"/>
</dbReference>
<feature type="coiled-coil region" evidence="1">
    <location>
        <begin position="165"/>
        <end position="196"/>
    </location>
</feature>
<accession>A0A5J4PX84</accession>
<evidence type="ECO:0000259" key="2">
    <source>
        <dbReference type="Pfam" id="PF01548"/>
    </source>
</evidence>
<reference evidence="3" key="1">
    <citation type="submission" date="2019-03" db="EMBL/GenBank/DDBJ databases">
        <title>Single cell metagenomics reveals metabolic interactions within the superorganism composed of flagellate Streblomastix strix and complex community of Bacteroidetes bacteria on its surface.</title>
        <authorList>
            <person name="Treitli S.C."/>
            <person name="Kolisko M."/>
            <person name="Husnik F."/>
            <person name="Keeling P."/>
            <person name="Hampl V."/>
        </authorList>
    </citation>
    <scope>NUCLEOTIDE SEQUENCE</scope>
    <source>
        <strain evidence="3">STM</strain>
    </source>
</reference>
<dbReference type="EMBL" id="SNRY01006292">
    <property type="protein sequence ID" value="KAA6312933.1"/>
    <property type="molecule type" value="Genomic_DNA"/>
</dbReference>
<keyword evidence="1" id="KW-0175">Coiled coil</keyword>
<dbReference type="GO" id="GO:0006313">
    <property type="term" value="P:DNA transposition"/>
    <property type="evidence" value="ECO:0007669"/>
    <property type="project" value="InterPro"/>
</dbReference>
<dbReference type="AlphaFoldDB" id="A0A5J4PX84"/>
<evidence type="ECO:0000256" key="1">
    <source>
        <dbReference type="SAM" id="Coils"/>
    </source>
</evidence>
<gene>
    <name evidence="3" type="ORF">EZS27_036214</name>
</gene>
<dbReference type="InterPro" id="IPR047650">
    <property type="entry name" value="Transpos_IS110"/>
</dbReference>
<dbReference type="PANTHER" id="PTHR33055">
    <property type="entry name" value="TRANSPOSASE FOR INSERTION SEQUENCE ELEMENT IS1111A"/>
    <property type="match status" value="1"/>
</dbReference>
<comment type="caution">
    <text evidence="3">The sequence shown here is derived from an EMBL/GenBank/DDBJ whole genome shotgun (WGS) entry which is preliminary data.</text>
</comment>
<name>A0A5J4PX84_9ZZZZ</name>
<dbReference type="InterPro" id="IPR002525">
    <property type="entry name" value="Transp_IS110-like_N"/>
</dbReference>
<protein>
    <recommendedName>
        <fullName evidence="2">Transposase IS110-like N-terminal domain-containing protein</fullName>
    </recommendedName>
</protein>
<proteinExistence type="predicted"/>
<organism evidence="3">
    <name type="scientific">termite gut metagenome</name>
    <dbReference type="NCBI Taxonomy" id="433724"/>
    <lineage>
        <taxon>unclassified sequences</taxon>
        <taxon>metagenomes</taxon>
        <taxon>organismal metagenomes</taxon>
    </lineage>
</organism>